<dbReference type="Proteomes" id="UP000188586">
    <property type="component" value="Unassembled WGS sequence"/>
</dbReference>
<dbReference type="GO" id="GO:0051119">
    <property type="term" value="F:sugar transmembrane transporter activity"/>
    <property type="evidence" value="ECO:0007669"/>
    <property type="project" value="InterPro"/>
</dbReference>
<keyword evidence="3 5" id="KW-1133">Transmembrane helix</keyword>
<dbReference type="EMBL" id="MPOJ01000003">
    <property type="protein sequence ID" value="OOH74707.1"/>
    <property type="molecule type" value="Genomic_DNA"/>
</dbReference>
<evidence type="ECO:0000256" key="2">
    <source>
        <dbReference type="ARBA" id="ARBA00022692"/>
    </source>
</evidence>
<dbReference type="InterPro" id="IPR006603">
    <property type="entry name" value="PQ-loop_rpt"/>
</dbReference>
<evidence type="ECO:0000313" key="6">
    <source>
        <dbReference type="EMBL" id="OOH74707.1"/>
    </source>
</evidence>
<evidence type="ECO:0000256" key="3">
    <source>
        <dbReference type="ARBA" id="ARBA00022989"/>
    </source>
</evidence>
<reference evidence="6 7" key="1">
    <citation type="submission" date="2016-11" db="EMBL/GenBank/DDBJ databases">
        <title>Comparative genomics of co-occurring bacteria in distinct bioleaching systems unravels niche-specific adaptation.</title>
        <authorList>
            <person name="Zhang X."/>
            <person name="Liu X."/>
            <person name="Yin H."/>
        </authorList>
    </citation>
    <scope>NUCLEOTIDE SEQUENCE [LARGE SCALE GENOMIC DNA]</scope>
    <source>
        <strain evidence="6 7">DX</strain>
    </source>
</reference>
<protein>
    <recommendedName>
        <fullName evidence="8">MtN3 and saliva related transmembrane protein</fullName>
    </recommendedName>
</protein>
<dbReference type="AlphaFoldDB" id="A0A1V3SXT6"/>
<evidence type="ECO:0000313" key="7">
    <source>
        <dbReference type="Proteomes" id="UP000188586"/>
    </source>
</evidence>
<evidence type="ECO:0000256" key="5">
    <source>
        <dbReference type="SAM" id="Phobius"/>
    </source>
</evidence>
<organism evidence="6 7">
    <name type="scientific">Leptospirillum ferriphilum</name>
    <dbReference type="NCBI Taxonomy" id="178606"/>
    <lineage>
        <taxon>Bacteria</taxon>
        <taxon>Pseudomonadati</taxon>
        <taxon>Nitrospirota</taxon>
        <taxon>Nitrospiria</taxon>
        <taxon>Nitrospirales</taxon>
        <taxon>Nitrospiraceae</taxon>
        <taxon>Leptospirillum</taxon>
    </lineage>
</organism>
<feature type="transmembrane region" description="Helical" evidence="5">
    <location>
        <begin position="12"/>
        <end position="33"/>
    </location>
</feature>
<evidence type="ECO:0000256" key="1">
    <source>
        <dbReference type="ARBA" id="ARBA00004141"/>
    </source>
</evidence>
<comment type="caution">
    <text evidence="6">The sequence shown here is derived from an EMBL/GenBank/DDBJ whole genome shotgun (WGS) entry which is preliminary data.</text>
</comment>
<evidence type="ECO:0000256" key="4">
    <source>
        <dbReference type="ARBA" id="ARBA00023136"/>
    </source>
</evidence>
<gene>
    <name evidence="6" type="ORF">BOX24_01815</name>
</gene>
<dbReference type="OMA" id="PQVIKTW"/>
<evidence type="ECO:0008006" key="8">
    <source>
        <dbReference type="Google" id="ProtNLM"/>
    </source>
</evidence>
<name>A0A1V3SXT6_9BACT</name>
<feature type="transmembrane region" description="Helical" evidence="5">
    <location>
        <begin position="68"/>
        <end position="85"/>
    </location>
</feature>
<accession>A0A1V3SXT6</accession>
<proteinExistence type="predicted"/>
<dbReference type="InterPro" id="IPR047662">
    <property type="entry name" value="SemiSWEET"/>
</dbReference>
<comment type="subcellular location">
    <subcellularLocation>
        <location evidence="1">Membrane</location>
        <topology evidence="1">Multi-pass membrane protein</topology>
    </subcellularLocation>
</comment>
<dbReference type="NCBIfam" id="NF037968">
    <property type="entry name" value="SemiSWEET_2"/>
    <property type="match status" value="1"/>
</dbReference>
<dbReference type="Pfam" id="PF04193">
    <property type="entry name" value="PQ-loop"/>
    <property type="match status" value="1"/>
</dbReference>
<feature type="transmembrane region" description="Helical" evidence="5">
    <location>
        <begin position="45"/>
        <end position="62"/>
    </location>
</feature>
<keyword evidence="2 5" id="KW-0812">Transmembrane</keyword>
<keyword evidence="4 5" id="KW-0472">Membrane</keyword>
<dbReference type="GO" id="GO:0016020">
    <property type="term" value="C:membrane"/>
    <property type="evidence" value="ECO:0007669"/>
    <property type="project" value="UniProtKB-SubCell"/>
</dbReference>
<dbReference type="Gene3D" id="1.20.1280.290">
    <property type="match status" value="1"/>
</dbReference>
<sequence length="90" mass="10064">MTFFHGIDSANMIGFLAGALTTVSFLPQIVKVLKTRDTRSLSVSMYGLFTLGVFLWLVYGWIVHSPPVIFYNALTFLLSAALLAAKIRWH</sequence>